<evidence type="ECO:0000256" key="11">
    <source>
        <dbReference type="SAM" id="MobiDB-lite"/>
    </source>
</evidence>
<keyword evidence="3" id="KW-0963">Cytoplasm</keyword>
<evidence type="ECO:0000256" key="5">
    <source>
        <dbReference type="ARBA" id="ARBA00022658"/>
    </source>
</evidence>
<dbReference type="PROSITE" id="PS00720">
    <property type="entry name" value="RASGEF"/>
    <property type="match status" value="1"/>
</dbReference>
<feature type="compositionally biased region" description="Polar residues" evidence="11">
    <location>
        <begin position="591"/>
        <end position="601"/>
    </location>
</feature>
<dbReference type="GO" id="GO:0005933">
    <property type="term" value="C:cellular bud"/>
    <property type="evidence" value="ECO:0007669"/>
    <property type="project" value="UniProtKB-SubCell"/>
</dbReference>
<gene>
    <name evidence="14" type="primary">NCAS0F01670</name>
    <name evidence="14" type="ordered locus">NCAS_0F01670</name>
</gene>
<keyword evidence="7" id="KW-0131">Cell cycle</keyword>
<protein>
    <recommendedName>
        <fullName evidence="9">Guanine nucleotide exchange factor LTE1</fullName>
    </recommendedName>
</protein>
<comment type="similarity">
    <text evidence="8">Belongs to the LTE1 family.</text>
</comment>
<evidence type="ECO:0000313" key="15">
    <source>
        <dbReference type="Proteomes" id="UP000001640"/>
    </source>
</evidence>
<dbReference type="SMART" id="SM00147">
    <property type="entry name" value="RasGEF"/>
    <property type="match status" value="1"/>
</dbReference>
<dbReference type="GO" id="GO:0016192">
    <property type="term" value="P:vesicle-mediated transport"/>
    <property type="evidence" value="ECO:0007669"/>
    <property type="project" value="EnsemblFungi"/>
</dbReference>
<dbReference type="PROSITE" id="PS50009">
    <property type="entry name" value="RASGEF_CAT"/>
    <property type="match status" value="1"/>
</dbReference>
<evidence type="ECO:0000313" key="14">
    <source>
        <dbReference type="EMBL" id="CCC70651.1"/>
    </source>
</evidence>
<dbReference type="SMART" id="SM00229">
    <property type="entry name" value="RasGEFN"/>
    <property type="match status" value="1"/>
</dbReference>
<dbReference type="GO" id="GO:0051301">
    <property type="term" value="P:cell division"/>
    <property type="evidence" value="ECO:0007669"/>
    <property type="project" value="UniProtKB-KW"/>
</dbReference>
<dbReference type="OrthoDB" id="10254377at2759"/>
<proteinExistence type="inferred from homology"/>
<keyword evidence="6" id="KW-0498">Mitosis</keyword>
<dbReference type="FunCoup" id="G0VGN0">
    <property type="interactions" value="264"/>
</dbReference>
<evidence type="ECO:0000256" key="4">
    <source>
        <dbReference type="ARBA" id="ARBA00022618"/>
    </source>
</evidence>
<dbReference type="eggNOG" id="KOG3417">
    <property type="taxonomic scope" value="Eukaryota"/>
</dbReference>
<organism evidence="14 15">
    <name type="scientific">Naumovozyma castellii</name>
    <name type="common">Yeast</name>
    <name type="synonym">Saccharomyces castellii</name>
    <dbReference type="NCBI Taxonomy" id="27288"/>
    <lineage>
        <taxon>Eukaryota</taxon>
        <taxon>Fungi</taxon>
        <taxon>Dikarya</taxon>
        <taxon>Ascomycota</taxon>
        <taxon>Saccharomycotina</taxon>
        <taxon>Saccharomycetes</taxon>
        <taxon>Saccharomycetales</taxon>
        <taxon>Saccharomycetaceae</taxon>
        <taxon>Naumovozyma</taxon>
    </lineage>
</organism>
<dbReference type="GO" id="GO:0007265">
    <property type="term" value="P:Ras protein signal transduction"/>
    <property type="evidence" value="ECO:0007669"/>
    <property type="project" value="TreeGrafter"/>
</dbReference>
<feature type="compositionally biased region" description="Polar residues" evidence="11">
    <location>
        <begin position="691"/>
        <end position="707"/>
    </location>
</feature>
<evidence type="ECO:0000256" key="7">
    <source>
        <dbReference type="ARBA" id="ARBA00023306"/>
    </source>
</evidence>
<dbReference type="PANTHER" id="PTHR23113:SF363">
    <property type="entry name" value="PROTEIN SON OF SEVENLESS"/>
    <property type="match status" value="1"/>
</dbReference>
<keyword evidence="15" id="KW-1185">Reference proteome</keyword>
<dbReference type="RefSeq" id="XP_003677006.1">
    <property type="nucleotide sequence ID" value="XM_003676958.1"/>
</dbReference>
<evidence type="ECO:0000256" key="10">
    <source>
        <dbReference type="PROSITE-ProRule" id="PRU00168"/>
    </source>
</evidence>
<dbReference type="InterPro" id="IPR019804">
    <property type="entry name" value="Ras_G-nucl-exch_fac_CS"/>
</dbReference>
<dbReference type="Gene3D" id="1.20.870.10">
    <property type="entry name" value="Son of sevenless (SoS) protein Chain: S domain 1"/>
    <property type="match status" value="1"/>
</dbReference>
<feature type="domain" description="N-terminal Ras-GEF" evidence="13">
    <location>
        <begin position="35"/>
        <end position="169"/>
    </location>
</feature>
<dbReference type="GO" id="GO:0005085">
    <property type="term" value="F:guanyl-nucleotide exchange factor activity"/>
    <property type="evidence" value="ECO:0007669"/>
    <property type="project" value="UniProtKB-KW"/>
</dbReference>
<dbReference type="InterPro" id="IPR000651">
    <property type="entry name" value="Ras-like_Gua-exchang_fac_N"/>
</dbReference>
<sequence>MSQPMPELGIFSADDYYPVPSTSVITYNESRTNKIRKTVSKADIIALITYLSSPIDPVDYTIFSDFFLIYRDFLSPNELHELLILRFRWCILEILENKNVDVEKQKVGEVALIRTFVLLRHSILNYFVQDFLPDSHLRYMLLNFLNDNVYQTSPRIVSGSIVNLKRAWIHSAKQTWENIPFNEPSSVDFNEWLLFEIKDVIQMEEQLKRGSRLSEYAIQGSSSPDFRNRSVLSLYNSTDNFKLPESLDFNSNRTKQTASMMLYPNDNSNIPKIPIPKGKEPLKITLINDNKNDIRKISHLSKIAHMSTVIKDVDYPTSPAINRIIPPTPAKKVEFILNSLYIPEDNDETIEDNPRVKSTPPPIQSSLLQRGAIGLLARWKRNHTRNSRKEKIKTTQSGVNTPISKPDMDNFVKYVISITSLENTKSHASGEINDMITSKFDILSARTIDEVEYLISLENELQQKVRGQANLNNNNLKSIGLENTMPFEPPKDTANFSAMDNLDLYKTVSSLAQSVISLSNTLNKSTKLKIVNSPSLSALERRMVMSSFPALNGKVSSSSKIGIEDELVINITPPRAKNDGPQRLVFHDDGSTLSLPQTPTKSNRKSNIRHSSPLKNVLPNLNEVDLSDSVCSDDESFVSTISYDSLLSSKSFKHKSSRRSNLYSRPLTFKNEEQTLKKKTASKNLREFTFETSKLSLPSPTKSQGSPKATHIRQQHHLTPPVSLSPTDPLKMEAEDHLSPLNKLTPQTAIRPASGRISILRKSLSITQARRNTYAGPPKADLLRDPDFIKKERSLIESEHQLQELQDDLLERTSLQSSVATDNLFNSRKNSPKKVTAENKVRLSTTPSIYSILDDSSLSSGNTSYNDPARDSMQFTNDKRIDLREVFHNGSVQNVISNDLSSDAISGLSELKDNGINGVSNKYLFSPEEDNTDLISPGKDVEVLKNKFLKNETFEEESESIIDGIQEASDEGAMPNVDLDKEKLKDIADIPDDTGSGDPISIAMMKLEGTYKTNDDDNKTHEDSSSVQDLIKEVEMLNLKKLPTFPKSPLEKRKSLMIERRRQTIMNIPFTPQNSEEGLAIEDKCVSPLQVQTLVMNYEVQDSSLQISNNEHHIPFILMYDSKSIAEQMTLIEKELLSEIDWKDLLNLKIQYKGKAVTSWLQLLIQNETLSGVDLAIARFNLTVDWIVSEITLTRDVKMRRNTIQRFIHVAQYCREFQNYNTLMEIILALSSIVVQKFTDAWRLIEPGDMLLWEELKHIPSLDRNYSTIRNLLNSLDPKKGCIPFIVVYLSDLSLNSEKRNWIVDRKVVNYHKFETSVQIVKNFIQRVQWAKFYNIEVDHELLSKCVYITSLTNKEIDELAALK</sequence>
<dbReference type="InterPro" id="IPR008937">
    <property type="entry name" value="Ras-like_GEF"/>
</dbReference>
<feature type="domain" description="Ras-GEF" evidence="12">
    <location>
        <begin position="1121"/>
        <end position="1360"/>
    </location>
</feature>
<dbReference type="GO" id="GO:0031536">
    <property type="term" value="P:positive regulation of exit from mitosis"/>
    <property type="evidence" value="ECO:0007669"/>
    <property type="project" value="EnsemblFungi"/>
</dbReference>
<dbReference type="InterPro" id="IPR023578">
    <property type="entry name" value="Ras_GEF_dom_sf"/>
</dbReference>
<evidence type="ECO:0000259" key="12">
    <source>
        <dbReference type="PROSITE" id="PS50009"/>
    </source>
</evidence>
<feature type="region of interest" description="Disordered" evidence="11">
    <location>
        <begin position="691"/>
        <end position="723"/>
    </location>
</feature>
<dbReference type="CDD" id="cd06224">
    <property type="entry name" value="REM"/>
    <property type="match status" value="1"/>
</dbReference>
<feature type="region of interest" description="Disordered" evidence="11">
    <location>
        <begin position="384"/>
        <end position="403"/>
    </location>
</feature>
<dbReference type="OMA" id="PFILMYD"/>
<dbReference type="PROSITE" id="PS50212">
    <property type="entry name" value="RASGEF_NTER"/>
    <property type="match status" value="1"/>
</dbReference>
<dbReference type="EMBL" id="HE576757">
    <property type="protein sequence ID" value="CCC70651.1"/>
    <property type="molecule type" value="Genomic_DNA"/>
</dbReference>
<dbReference type="Pfam" id="PF00618">
    <property type="entry name" value="RasGEF_N"/>
    <property type="match status" value="1"/>
</dbReference>
<dbReference type="InterPro" id="IPR036964">
    <property type="entry name" value="RASGEF_cat_dom_sf"/>
</dbReference>
<evidence type="ECO:0000256" key="9">
    <source>
        <dbReference type="ARBA" id="ARBA00070837"/>
    </source>
</evidence>
<evidence type="ECO:0000259" key="13">
    <source>
        <dbReference type="PROSITE" id="PS50212"/>
    </source>
</evidence>
<evidence type="ECO:0000256" key="2">
    <source>
        <dbReference type="ARBA" id="ARBA00004496"/>
    </source>
</evidence>
<dbReference type="FunFam" id="1.10.840.10:FF:000019">
    <property type="entry name" value="Guanine nucleotide exchange factor LTE1"/>
    <property type="match status" value="1"/>
</dbReference>
<name>G0VGN0_NAUCA</name>
<dbReference type="Proteomes" id="UP000001640">
    <property type="component" value="Chromosome 6"/>
</dbReference>
<feature type="region of interest" description="Disordered" evidence="11">
    <location>
        <begin position="588"/>
        <end position="613"/>
    </location>
</feature>
<comment type="subcellular location">
    <subcellularLocation>
        <location evidence="1">Bud</location>
    </subcellularLocation>
    <subcellularLocation>
        <location evidence="2">Cytoplasm</location>
    </subcellularLocation>
</comment>
<dbReference type="GO" id="GO:0005737">
    <property type="term" value="C:cytoplasm"/>
    <property type="evidence" value="ECO:0007669"/>
    <property type="project" value="UniProtKB-SubCell"/>
</dbReference>
<dbReference type="SUPFAM" id="SSF48366">
    <property type="entry name" value="Ras GEF"/>
    <property type="match status" value="1"/>
</dbReference>
<dbReference type="KEGG" id="ncs:NCAS_0F01670"/>
<evidence type="ECO:0000256" key="1">
    <source>
        <dbReference type="ARBA" id="ARBA00004378"/>
    </source>
</evidence>
<evidence type="ECO:0000256" key="3">
    <source>
        <dbReference type="ARBA" id="ARBA00022490"/>
    </source>
</evidence>
<dbReference type="PANTHER" id="PTHR23113">
    <property type="entry name" value="GUANINE NUCLEOTIDE EXCHANGE FACTOR"/>
    <property type="match status" value="1"/>
</dbReference>
<dbReference type="CDD" id="cd00155">
    <property type="entry name" value="RasGEF"/>
    <property type="match status" value="1"/>
</dbReference>
<dbReference type="InParanoid" id="G0VGN0"/>
<dbReference type="Pfam" id="PF00617">
    <property type="entry name" value="RasGEF"/>
    <property type="match status" value="1"/>
</dbReference>
<dbReference type="GO" id="GO:0005886">
    <property type="term" value="C:plasma membrane"/>
    <property type="evidence" value="ECO:0007669"/>
    <property type="project" value="TreeGrafter"/>
</dbReference>
<dbReference type="Gene3D" id="1.10.840.10">
    <property type="entry name" value="Ras guanine-nucleotide exchange factors catalytic domain"/>
    <property type="match status" value="1"/>
</dbReference>
<keyword evidence="5 10" id="KW-0344">Guanine-nucleotide releasing factor</keyword>
<keyword evidence="4" id="KW-0132">Cell division</keyword>
<dbReference type="GeneID" id="96904299"/>
<reference evidence="14 15" key="1">
    <citation type="journal article" date="2011" name="Proc. Natl. Acad. Sci. U.S.A.">
        <title>Evolutionary erosion of yeast sex chromosomes by mating-type switching accidents.</title>
        <authorList>
            <person name="Gordon J.L."/>
            <person name="Armisen D."/>
            <person name="Proux-Wera E."/>
            <person name="Oheigeartaigh S.S."/>
            <person name="Byrne K.P."/>
            <person name="Wolfe K.H."/>
        </authorList>
    </citation>
    <scope>NUCLEOTIDE SEQUENCE [LARGE SCALE GENOMIC DNA]</scope>
    <source>
        <strain evidence="15">ATCC 76901 / BCRC 22586 / CBS 4309 / NBRC 1992 / NRRL Y-12630</strain>
    </source>
</reference>
<dbReference type="HOGENOM" id="CLU_004883_0_0_1"/>
<dbReference type="GO" id="GO:1902480">
    <property type="term" value="P:protein localization to mitotic spindle"/>
    <property type="evidence" value="ECO:0007669"/>
    <property type="project" value="EnsemblFungi"/>
</dbReference>
<evidence type="ECO:0000256" key="6">
    <source>
        <dbReference type="ARBA" id="ARBA00022776"/>
    </source>
</evidence>
<dbReference type="InterPro" id="IPR001895">
    <property type="entry name" value="RASGEF_cat_dom"/>
</dbReference>
<accession>G0VGN0</accession>
<feature type="compositionally biased region" description="Polar residues" evidence="11">
    <location>
        <begin position="394"/>
        <end position="403"/>
    </location>
</feature>
<dbReference type="GO" id="GO:0031578">
    <property type="term" value="P:mitotic spindle orientation checkpoint signaling"/>
    <property type="evidence" value="ECO:0007669"/>
    <property type="project" value="EnsemblFungi"/>
</dbReference>
<reference key="2">
    <citation type="submission" date="2011-08" db="EMBL/GenBank/DDBJ databases">
        <title>Genome sequence of Naumovozyma castellii.</title>
        <authorList>
            <person name="Gordon J.L."/>
            <person name="Armisen D."/>
            <person name="Proux-Wera E."/>
            <person name="OhEigeartaigh S.S."/>
            <person name="Byrne K.P."/>
            <person name="Wolfe K.H."/>
        </authorList>
    </citation>
    <scope>NUCLEOTIDE SEQUENCE</scope>
    <source>
        <strain>Type strain:CBS 4309</strain>
    </source>
</reference>
<dbReference type="STRING" id="1064592.G0VGN0"/>
<evidence type="ECO:0000256" key="8">
    <source>
        <dbReference type="ARBA" id="ARBA00061443"/>
    </source>
</evidence>